<reference evidence="1 2" key="1">
    <citation type="submission" date="2024-04" db="EMBL/GenBank/DDBJ databases">
        <authorList>
            <person name="Rising A."/>
            <person name="Reimegard J."/>
            <person name="Sonavane S."/>
            <person name="Akerstrom W."/>
            <person name="Nylinder S."/>
            <person name="Hedman E."/>
            <person name="Kallberg Y."/>
        </authorList>
    </citation>
    <scope>NUCLEOTIDE SEQUENCE [LARGE SCALE GENOMIC DNA]</scope>
</reference>
<dbReference type="Proteomes" id="UP001497382">
    <property type="component" value="Unassembled WGS sequence"/>
</dbReference>
<dbReference type="GO" id="GO:0003735">
    <property type="term" value="F:structural constituent of ribosome"/>
    <property type="evidence" value="ECO:0007669"/>
    <property type="project" value="InterPro"/>
</dbReference>
<dbReference type="PANTHER" id="PTHR15892:SF2">
    <property type="entry name" value="LARGE RIBOSOMAL SUBUNIT PROTEIN UL30M"/>
    <property type="match status" value="1"/>
</dbReference>
<evidence type="ECO:0000313" key="2">
    <source>
        <dbReference type="Proteomes" id="UP001497382"/>
    </source>
</evidence>
<proteinExistence type="predicted"/>
<dbReference type="AlphaFoldDB" id="A0AAV2ANZ9"/>
<accession>A0AAV2ANZ9</accession>
<evidence type="ECO:0008006" key="3">
    <source>
        <dbReference type="Google" id="ProtNLM"/>
    </source>
</evidence>
<dbReference type="PANTHER" id="PTHR15892">
    <property type="entry name" value="MITOCHONDRIAL RIBOSOMAL PROTEIN L30"/>
    <property type="match status" value="1"/>
</dbReference>
<comment type="caution">
    <text evidence="1">The sequence shown here is derived from an EMBL/GenBank/DDBJ whole genome shotgun (WGS) entry which is preliminary data.</text>
</comment>
<organism evidence="1 2">
    <name type="scientific">Larinioides sclopetarius</name>
    <dbReference type="NCBI Taxonomy" id="280406"/>
    <lineage>
        <taxon>Eukaryota</taxon>
        <taxon>Metazoa</taxon>
        <taxon>Ecdysozoa</taxon>
        <taxon>Arthropoda</taxon>
        <taxon>Chelicerata</taxon>
        <taxon>Arachnida</taxon>
        <taxon>Araneae</taxon>
        <taxon>Araneomorphae</taxon>
        <taxon>Entelegynae</taxon>
        <taxon>Araneoidea</taxon>
        <taxon>Araneidae</taxon>
        <taxon>Larinioides</taxon>
    </lineage>
</organism>
<dbReference type="InterPro" id="IPR005996">
    <property type="entry name" value="Ribosomal_uL30_bac-type"/>
</dbReference>
<protein>
    <recommendedName>
        <fullName evidence="3">39S ribosomal protein L30, mitochondrial</fullName>
    </recommendedName>
</protein>
<dbReference type="GO" id="GO:0005739">
    <property type="term" value="C:mitochondrion"/>
    <property type="evidence" value="ECO:0007669"/>
    <property type="project" value="TreeGrafter"/>
</dbReference>
<dbReference type="GO" id="GO:0015934">
    <property type="term" value="C:large ribosomal subunit"/>
    <property type="evidence" value="ECO:0007669"/>
    <property type="project" value="InterPro"/>
</dbReference>
<evidence type="ECO:0000313" key="1">
    <source>
        <dbReference type="EMBL" id="CAL1285730.1"/>
    </source>
</evidence>
<name>A0AAV2ANZ9_9ARAC</name>
<dbReference type="GO" id="GO:0006412">
    <property type="term" value="P:translation"/>
    <property type="evidence" value="ECO:0007669"/>
    <property type="project" value="InterPro"/>
</dbReference>
<dbReference type="EMBL" id="CAXIEN010000194">
    <property type="protein sequence ID" value="CAL1285730.1"/>
    <property type="molecule type" value="Genomic_DNA"/>
</dbReference>
<sequence length="206" mass="24110">MITNCIFRFRGICNTHAILKAGMAAQSKKDFEAIEIYNKLRKKPLADTSYSVSELKVAQFYFDKVREFRKRSEEGFEPSKLFMVWKNASLVGRPIWEKEAMLKLGIADHKVKYAIVMNTASNNKFLWSIKHLIRVKPITFPDGFPTEDDSYCTFLKQTGELIIASRLKVDPENLERDPDYEKTKLDPRTVRENLRIKWNQGYPLMY</sequence>
<keyword evidence="2" id="KW-1185">Reference proteome</keyword>
<gene>
    <name evidence="1" type="ORF">LARSCL_LOCUS13880</name>
</gene>